<dbReference type="InterPro" id="IPR011043">
    <property type="entry name" value="Gal_Oxase/kelch_b-propeller"/>
</dbReference>
<dbReference type="InterPro" id="IPR013517">
    <property type="entry name" value="FG-GAP"/>
</dbReference>
<dbReference type="RefSeq" id="WP_316431387.1">
    <property type="nucleotide sequence ID" value="NZ_CP053586.1"/>
</dbReference>
<sequence>MHNRRLFDRIVFSTLAASLILWLASNFFVTVWYARTPLIANDRQKRDAFGAETAIDRDTIVVGAPRHSFGNAVAGTAYVFVRSGSSWVRQAKLVPSEETPYEWQGFGETLSISGNTIAVGIRGVKGKVYIFTRQGTTWTQQAKLTPPAQSKVSFASSVALDDDVLVVGDLGMAHVFLRDAATNNWSYQTTLTPNPVLEYEEGGSVAISNGVIVMRGSGRALVFTRASDGSTWQQQAELIMPAGRKAGVCTVDISGDTIVVGACREHVGFDITSIGAAHVFERDPQTDKWTHRTRLTPRGVRRGEAINVTRFLSPYGFGSSVAIDGDVIVVGAQNQSSLMPSQESAAYLFQRNRTGRWVQRAKLFADNEKVAGDAIWNVSVANKDVVLGGFWGTFVLNIDAPSASKR</sequence>
<protein>
    <submittedName>
        <fullName evidence="3">Uncharacterized protein</fullName>
    </submittedName>
</protein>
<accession>A0AA96WGV7</accession>
<dbReference type="Gene3D" id="2.130.10.130">
    <property type="entry name" value="Integrin alpha, N-terminal"/>
    <property type="match status" value="2"/>
</dbReference>
<evidence type="ECO:0000313" key="3">
    <source>
        <dbReference type="EMBL" id="WNZ25238.1"/>
    </source>
</evidence>
<feature type="transmembrane region" description="Helical" evidence="2">
    <location>
        <begin position="12"/>
        <end position="34"/>
    </location>
</feature>
<dbReference type="PANTHER" id="PTHR36220:SF1">
    <property type="entry name" value="GAMMA TUBULIN COMPLEX COMPONENT C-TERMINAL DOMAIN-CONTAINING PROTEIN"/>
    <property type="match status" value="1"/>
</dbReference>
<organism evidence="3">
    <name type="scientific">Leptolyngbya sp. NK1-12</name>
    <dbReference type="NCBI Taxonomy" id="2547451"/>
    <lineage>
        <taxon>Bacteria</taxon>
        <taxon>Bacillati</taxon>
        <taxon>Cyanobacteriota</taxon>
        <taxon>Cyanophyceae</taxon>
        <taxon>Leptolyngbyales</taxon>
        <taxon>Leptolyngbyaceae</taxon>
        <taxon>Leptolyngbya group</taxon>
        <taxon>Leptolyngbya</taxon>
    </lineage>
</organism>
<proteinExistence type="predicted"/>
<keyword evidence="1" id="KW-0732">Signal</keyword>
<evidence type="ECO:0000256" key="2">
    <source>
        <dbReference type="SAM" id="Phobius"/>
    </source>
</evidence>
<gene>
    <name evidence="3" type="ORF">HJG54_21860</name>
</gene>
<dbReference type="EMBL" id="CP053586">
    <property type="protein sequence ID" value="WNZ25238.1"/>
    <property type="molecule type" value="Genomic_DNA"/>
</dbReference>
<dbReference type="Pfam" id="PF14312">
    <property type="entry name" value="FG-GAP_2"/>
    <property type="match status" value="3"/>
</dbReference>
<reference evidence="3" key="1">
    <citation type="submission" date="2020-05" db="EMBL/GenBank/DDBJ databases">
        <authorList>
            <person name="Zhu T."/>
            <person name="Keshari N."/>
            <person name="Lu X."/>
        </authorList>
    </citation>
    <scope>NUCLEOTIDE SEQUENCE</scope>
    <source>
        <strain evidence="3">NK1-12</strain>
    </source>
</reference>
<dbReference type="PANTHER" id="PTHR36220">
    <property type="entry name" value="UNNAMED PRODUCT"/>
    <property type="match status" value="1"/>
</dbReference>
<keyword evidence="2" id="KW-0472">Membrane</keyword>
<dbReference type="AlphaFoldDB" id="A0AA96WGV7"/>
<keyword evidence="2" id="KW-1133">Transmembrane helix</keyword>
<dbReference type="InterPro" id="IPR028994">
    <property type="entry name" value="Integrin_alpha_N"/>
</dbReference>
<name>A0AA96WGV7_9CYAN</name>
<dbReference type="SUPFAM" id="SSF50965">
    <property type="entry name" value="Galactose oxidase, central domain"/>
    <property type="match status" value="1"/>
</dbReference>
<keyword evidence="2" id="KW-0812">Transmembrane</keyword>
<evidence type="ECO:0000256" key="1">
    <source>
        <dbReference type="ARBA" id="ARBA00022729"/>
    </source>
</evidence>